<dbReference type="Gene3D" id="3.30.565.10">
    <property type="entry name" value="Histidine kinase-like ATPase, C-terminal domain"/>
    <property type="match status" value="1"/>
</dbReference>
<reference evidence="11 12" key="1">
    <citation type="submission" date="2014-07" db="EMBL/GenBank/DDBJ databases">
        <title>Expanding our view of genomic diversity in Candidatus Accumulibacter clades.</title>
        <authorList>
            <person name="Skennerton C.T."/>
            <person name="Barr J.J."/>
            <person name="Slater F.R."/>
            <person name="Bond P.L."/>
            <person name="Tyson G.W."/>
        </authorList>
    </citation>
    <scope>NUCLEOTIDE SEQUENCE [LARGE SCALE GENOMIC DNA]</scope>
    <source>
        <strain evidence="12">SK-01</strain>
    </source>
</reference>
<keyword evidence="8" id="KW-1133">Transmembrane helix</keyword>
<dbReference type="EC" id="2.7.13.3" evidence="2"/>
<evidence type="ECO:0000313" key="11">
    <source>
        <dbReference type="EMBL" id="KFB68766.1"/>
    </source>
</evidence>
<evidence type="ECO:0000313" key="12">
    <source>
        <dbReference type="Proteomes" id="UP000019812"/>
    </source>
</evidence>
<feature type="compositionally biased region" description="Basic and acidic residues" evidence="7">
    <location>
        <begin position="617"/>
        <end position="626"/>
    </location>
</feature>
<dbReference type="CDD" id="cd00082">
    <property type="entry name" value="HisKA"/>
    <property type="match status" value="1"/>
</dbReference>
<dbReference type="SUPFAM" id="SSF55874">
    <property type="entry name" value="ATPase domain of HSP90 chaperone/DNA topoisomerase II/histidine kinase"/>
    <property type="match status" value="1"/>
</dbReference>
<dbReference type="PRINTS" id="PR00344">
    <property type="entry name" value="BCTRLSENSOR"/>
</dbReference>
<gene>
    <name evidence="11" type="primary">rcsC</name>
    <name evidence="11" type="ORF">CAPSK01_001620</name>
</gene>
<keyword evidence="8" id="KW-0812">Transmembrane</keyword>
<dbReference type="PANTHER" id="PTHR43047:SF9">
    <property type="entry name" value="HISTIDINE KINASE"/>
    <property type="match status" value="1"/>
</dbReference>
<dbReference type="PANTHER" id="PTHR43047">
    <property type="entry name" value="TWO-COMPONENT HISTIDINE PROTEIN KINASE"/>
    <property type="match status" value="1"/>
</dbReference>
<dbReference type="GO" id="GO:0009927">
    <property type="term" value="F:histidine phosphotransfer kinase activity"/>
    <property type="evidence" value="ECO:0007669"/>
    <property type="project" value="TreeGrafter"/>
</dbReference>
<keyword evidence="3 6" id="KW-0597">Phosphoprotein</keyword>
<dbReference type="SMART" id="SM00388">
    <property type="entry name" value="HisKA"/>
    <property type="match status" value="1"/>
</dbReference>
<dbReference type="RefSeq" id="WP_273703248.1">
    <property type="nucleotide sequence ID" value="NZ_JDSS02000019.1"/>
</dbReference>
<keyword evidence="4 11" id="KW-0808">Transferase</keyword>
<evidence type="ECO:0000256" key="3">
    <source>
        <dbReference type="ARBA" id="ARBA00022553"/>
    </source>
</evidence>
<dbReference type="Pfam" id="PF00072">
    <property type="entry name" value="Response_reg"/>
    <property type="match status" value="1"/>
</dbReference>
<dbReference type="STRING" id="1457154.CAPSK01_001620"/>
<dbReference type="PROSITE" id="PS50110">
    <property type="entry name" value="RESPONSE_REGULATORY"/>
    <property type="match status" value="1"/>
</dbReference>
<dbReference type="Proteomes" id="UP000019812">
    <property type="component" value="Unassembled WGS sequence"/>
</dbReference>
<feature type="transmembrane region" description="Helical" evidence="8">
    <location>
        <begin position="95"/>
        <end position="119"/>
    </location>
</feature>
<dbReference type="InterPro" id="IPR001789">
    <property type="entry name" value="Sig_transdc_resp-reg_receiver"/>
</dbReference>
<evidence type="ECO:0000256" key="1">
    <source>
        <dbReference type="ARBA" id="ARBA00000085"/>
    </source>
</evidence>
<feature type="transmembrane region" description="Helical" evidence="8">
    <location>
        <begin position="38"/>
        <end position="56"/>
    </location>
</feature>
<accession>A0A084Y222</accession>
<dbReference type="Gene3D" id="3.40.50.2300">
    <property type="match status" value="1"/>
</dbReference>
<evidence type="ECO:0000256" key="5">
    <source>
        <dbReference type="ARBA" id="ARBA00022777"/>
    </source>
</evidence>
<feature type="transmembrane region" description="Helical" evidence="8">
    <location>
        <begin position="175"/>
        <end position="197"/>
    </location>
</feature>
<evidence type="ECO:0000256" key="7">
    <source>
        <dbReference type="SAM" id="MobiDB-lite"/>
    </source>
</evidence>
<dbReference type="SMART" id="SM00387">
    <property type="entry name" value="HATPase_c"/>
    <property type="match status" value="1"/>
</dbReference>
<feature type="region of interest" description="Disordered" evidence="7">
    <location>
        <begin position="604"/>
        <end position="626"/>
    </location>
</feature>
<dbReference type="SUPFAM" id="SSF47384">
    <property type="entry name" value="Homodimeric domain of signal transducing histidine kinase"/>
    <property type="match status" value="1"/>
</dbReference>
<dbReference type="InterPro" id="IPR011006">
    <property type="entry name" value="CheY-like_superfamily"/>
</dbReference>
<dbReference type="Gene3D" id="1.10.287.130">
    <property type="match status" value="1"/>
</dbReference>
<dbReference type="InterPro" id="IPR005467">
    <property type="entry name" value="His_kinase_dom"/>
</dbReference>
<dbReference type="CDD" id="cd00156">
    <property type="entry name" value="REC"/>
    <property type="match status" value="1"/>
</dbReference>
<protein>
    <recommendedName>
        <fullName evidence="2">histidine kinase</fullName>
        <ecNumber evidence="2">2.7.13.3</ecNumber>
    </recommendedName>
</protein>
<evidence type="ECO:0000256" key="4">
    <source>
        <dbReference type="ARBA" id="ARBA00022679"/>
    </source>
</evidence>
<dbReference type="Pfam" id="PF00512">
    <property type="entry name" value="HisKA"/>
    <property type="match status" value="1"/>
</dbReference>
<proteinExistence type="predicted"/>
<organism evidence="11 12">
    <name type="scientific">Candidatus Accumulibacter vicinus</name>
    <dbReference type="NCBI Taxonomy" id="2954382"/>
    <lineage>
        <taxon>Bacteria</taxon>
        <taxon>Pseudomonadati</taxon>
        <taxon>Pseudomonadota</taxon>
        <taxon>Betaproteobacteria</taxon>
        <taxon>Candidatus Accumulibacter</taxon>
    </lineage>
</organism>
<sequence length="626" mass="67119">MPVPTAARVPPPDSREPSLDELVEFEVFDMVARGLPEGFGSGFVPLAVSAVLLQLLASPPQLVRWVMAVATVLGFGLLLGFLYRRHPPALDGVAGWRPCLYVLVAASGLSWGVAGWLFVPAPWPAEMVVLALLLSLAAAVLANIGASLPIYAVFIAGALLPTAVYRVLLGGAMNLGLSIGALMMMLVLTVFASRLAAATRRSLRIGHENRRLARALEQRTREAEQANLDKSRFIAAASHDLRQPVHALGLLLDVLQGQSLSLQAQETATRMAHVLDSLDSLFAGLLDISRLDSGAIEPRRTDFALRPLLLALTDEFNPEVLAKGLSLRCRASDVWIRSDPLLLERILRNLLANAVRYTLRGGIVIACRRRAALLRIEVWDSGIGIADAQQGTVFNEFYQVANRQRDPEQGLGLGLAIVRRLGALLGCPIELRSRLGRGSVFRVSVPLATVPEPLSDAAPAVDDAQATLPPGWPERRVLVVEDDAHARDALVSWLASWGCQVVACASAAAVRVALETIPAAPDALVTDWRLPGGEDGLDVVRLVRQRFRAALPAILITGDALDDARRLAREHGVVLLHKPVRPAALRAALGAHWLPVRVAETAAVPAGSATPSSPRESAPRRQEGAS</sequence>
<dbReference type="FunFam" id="3.30.565.10:FF:000049">
    <property type="entry name" value="Two-component sensor histidine kinase"/>
    <property type="match status" value="1"/>
</dbReference>
<evidence type="ECO:0000256" key="6">
    <source>
        <dbReference type="PROSITE-ProRule" id="PRU00169"/>
    </source>
</evidence>
<dbReference type="InterPro" id="IPR003661">
    <property type="entry name" value="HisK_dim/P_dom"/>
</dbReference>
<feature type="modified residue" description="4-aspartylphosphate" evidence="6">
    <location>
        <position position="527"/>
    </location>
</feature>
<dbReference type="SMART" id="SM00448">
    <property type="entry name" value="REC"/>
    <property type="match status" value="1"/>
</dbReference>
<evidence type="ECO:0000259" key="10">
    <source>
        <dbReference type="PROSITE" id="PS50110"/>
    </source>
</evidence>
<feature type="domain" description="Response regulatory" evidence="10">
    <location>
        <begin position="476"/>
        <end position="593"/>
    </location>
</feature>
<feature type="transmembrane region" description="Helical" evidence="8">
    <location>
        <begin position="125"/>
        <end position="144"/>
    </location>
</feature>
<dbReference type="GO" id="GO:0000155">
    <property type="term" value="F:phosphorelay sensor kinase activity"/>
    <property type="evidence" value="ECO:0007669"/>
    <property type="project" value="InterPro"/>
</dbReference>
<dbReference type="InterPro" id="IPR036890">
    <property type="entry name" value="HATPase_C_sf"/>
</dbReference>
<evidence type="ECO:0000259" key="9">
    <source>
        <dbReference type="PROSITE" id="PS50109"/>
    </source>
</evidence>
<evidence type="ECO:0000256" key="8">
    <source>
        <dbReference type="SAM" id="Phobius"/>
    </source>
</evidence>
<dbReference type="InterPro" id="IPR003594">
    <property type="entry name" value="HATPase_dom"/>
</dbReference>
<dbReference type="GO" id="GO:0005886">
    <property type="term" value="C:plasma membrane"/>
    <property type="evidence" value="ECO:0007669"/>
    <property type="project" value="TreeGrafter"/>
</dbReference>
<dbReference type="InterPro" id="IPR004358">
    <property type="entry name" value="Sig_transdc_His_kin-like_C"/>
</dbReference>
<comment type="catalytic activity">
    <reaction evidence="1">
        <text>ATP + protein L-histidine = ADP + protein N-phospho-L-histidine.</text>
        <dbReference type="EC" id="2.7.13.3"/>
    </reaction>
</comment>
<dbReference type="SUPFAM" id="SSF52172">
    <property type="entry name" value="CheY-like"/>
    <property type="match status" value="1"/>
</dbReference>
<evidence type="ECO:0000256" key="2">
    <source>
        <dbReference type="ARBA" id="ARBA00012438"/>
    </source>
</evidence>
<comment type="caution">
    <text evidence="11">The sequence shown here is derived from an EMBL/GenBank/DDBJ whole genome shotgun (WGS) entry which is preliminary data.</text>
</comment>
<keyword evidence="8" id="KW-0472">Membrane</keyword>
<feature type="domain" description="Histidine kinase" evidence="9">
    <location>
        <begin position="236"/>
        <end position="449"/>
    </location>
</feature>
<dbReference type="EMBL" id="JDSS02000019">
    <property type="protein sequence ID" value="KFB68766.1"/>
    <property type="molecule type" value="Genomic_DNA"/>
</dbReference>
<feature type="transmembrane region" description="Helical" evidence="8">
    <location>
        <begin position="62"/>
        <end position="83"/>
    </location>
</feature>
<keyword evidence="5 11" id="KW-0418">Kinase</keyword>
<dbReference type="InterPro" id="IPR036097">
    <property type="entry name" value="HisK_dim/P_sf"/>
</dbReference>
<name>A0A084Y222_9PROT</name>
<dbReference type="PROSITE" id="PS50109">
    <property type="entry name" value="HIS_KIN"/>
    <property type="match status" value="1"/>
</dbReference>
<dbReference type="AlphaFoldDB" id="A0A084Y222"/>
<dbReference type="Pfam" id="PF02518">
    <property type="entry name" value="HATPase_c"/>
    <property type="match status" value="1"/>
</dbReference>